<keyword evidence="2" id="KW-0503">Monooxygenase</keyword>
<reference evidence="2 3" key="1">
    <citation type="submission" date="2018-05" db="EMBL/GenBank/DDBJ databases">
        <title>Draft genome sequence of Scytalidium lignicola DSM 105466, a ubiquitous saprotrophic fungus.</title>
        <authorList>
            <person name="Buettner E."/>
            <person name="Gebauer A.M."/>
            <person name="Hofrichter M."/>
            <person name="Liers C."/>
            <person name="Kellner H."/>
        </authorList>
    </citation>
    <scope>NUCLEOTIDE SEQUENCE [LARGE SCALE GENOMIC DNA]</scope>
    <source>
        <strain evidence="2 3">DSM 105466</strain>
    </source>
</reference>
<name>A0A3E2HP45_SCYLI</name>
<organism evidence="2 3">
    <name type="scientific">Scytalidium lignicola</name>
    <name type="common">Hyphomycete</name>
    <dbReference type="NCBI Taxonomy" id="5539"/>
    <lineage>
        <taxon>Eukaryota</taxon>
        <taxon>Fungi</taxon>
        <taxon>Dikarya</taxon>
        <taxon>Ascomycota</taxon>
        <taxon>Pezizomycotina</taxon>
        <taxon>Leotiomycetes</taxon>
        <taxon>Leotiomycetes incertae sedis</taxon>
        <taxon>Scytalidium</taxon>
    </lineage>
</organism>
<gene>
    <name evidence="2" type="ORF">B7463_g1542</name>
</gene>
<accession>A0A3E2HP45</accession>
<keyword evidence="2" id="KW-0560">Oxidoreductase</keyword>
<dbReference type="AlphaFoldDB" id="A0A3E2HP45"/>
<dbReference type="OMA" id="PAHTYQA"/>
<feature type="non-terminal residue" evidence="2">
    <location>
        <position position="573"/>
    </location>
</feature>
<comment type="caution">
    <text evidence="2">The sequence shown here is derived from an EMBL/GenBank/DDBJ whole genome shotgun (WGS) entry which is preliminary data.</text>
</comment>
<dbReference type="Proteomes" id="UP000258309">
    <property type="component" value="Unassembled WGS sequence"/>
</dbReference>
<dbReference type="EC" id="1.14.13.8" evidence="2"/>
<sequence>MSFRDKPPEFHLQDNPIDQSREIRAIIIGAGISGIALYIRLLQHIPNIRVTILDKNPEVGGTWYENRYPGVACDIPSHVYQYTFEPNIQWSKYFAPGPEIQEYVKGVAKKYKVDQKVRYNTKVIGATWNDDAGTWTVNTEHKTPDCASTTGKLEAEVLISAVGILNNWKWPDIAGLQDFEGKLQHSANWDNSWDYTNKKMALIGCGSSAIQILPRLQKQCSEVYNFVRGGTWISQPFGSSFTAAALAASSEPGNYTYTPEELRKFASDPNHYKAFRKAMEGAINGDYPCLFPGSPEEKAGTQGIRLNMKTKLATRPGLYEALEPSFVPGCRRLTPGPGYLEALTKDNVYFIKTPIAKVLKNSIITTDGKEWEVDGIACATGFDTSYMPRFPIIGRHGLQLSDEWAEHASAYLSLSVPGFPNYFVVGGPNSATGGGSLLLILESIINYVTKAVTKISREHIKSMEVKSSTLASWQAYLDSYFPQTVHVDNCTSWYKVNGKIIGLWPGSSLHAKNTLEHPRWEDYEYENLPDHDPLEWLGNGWTIADRDRSDLSFYLDNVDVPPIPSDELLARQP</sequence>
<evidence type="ECO:0000313" key="2">
    <source>
        <dbReference type="EMBL" id="RFU34831.1"/>
    </source>
</evidence>
<dbReference type="EMBL" id="NCSJ02000016">
    <property type="protein sequence ID" value="RFU34831.1"/>
    <property type="molecule type" value="Genomic_DNA"/>
</dbReference>
<dbReference type="Pfam" id="PF13450">
    <property type="entry name" value="NAD_binding_8"/>
    <property type="match status" value="1"/>
</dbReference>
<dbReference type="InterPro" id="IPR036188">
    <property type="entry name" value="FAD/NAD-bd_sf"/>
</dbReference>
<dbReference type="GO" id="GO:0004497">
    <property type="term" value="F:monooxygenase activity"/>
    <property type="evidence" value="ECO:0007669"/>
    <property type="project" value="UniProtKB-KW"/>
</dbReference>
<comment type="similarity">
    <text evidence="1">Belongs to the FAD-binding monooxygenase family.</text>
</comment>
<dbReference type="InterPro" id="IPR051209">
    <property type="entry name" value="FAD-bind_Monooxygenase_sf"/>
</dbReference>
<dbReference type="PANTHER" id="PTHR42877">
    <property type="entry name" value="L-ORNITHINE N(5)-MONOOXYGENASE-RELATED"/>
    <property type="match status" value="1"/>
</dbReference>
<keyword evidence="3" id="KW-1185">Reference proteome</keyword>
<feature type="non-terminal residue" evidence="2">
    <location>
        <position position="1"/>
    </location>
</feature>
<dbReference type="OrthoDB" id="74360at2759"/>
<dbReference type="Gene3D" id="3.50.50.60">
    <property type="entry name" value="FAD/NAD(P)-binding domain"/>
    <property type="match status" value="2"/>
</dbReference>
<protein>
    <submittedName>
        <fullName evidence="2">Flavin-containing monooxygenase</fullName>
        <ecNumber evidence="2">1.14.13.-</ecNumber>
        <ecNumber evidence="2">1.14.13.8</ecNumber>
    </submittedName>
</protein>
<dbReference type="PANTHER" id="PTHR42877:SF7">
    <property type="entry name" value="FLAVIN-BINDING MONOOXYGENASE-RELATED"/>
    <property type="match status" value="1"/>
</dbReference>
<dbReference type="SUPFAM" id="SSF51905">
    <property type="entry name" value="FAD/NAD(P)-binding domain"/>
    <property type="match status" value="1"/>
</dbReference>
<evidence type="ECO:0000256" key="1">
    <source>
        <dbReference type="ARBA" id="ARBA00010139"/>
    </source>
</evidence>
<proteinExistence type="inferred from homology"/>
<evidence type="ECO:0000313" key="3">
    <source>
        <dbReference type="Proteomes" id="UP000258309"/>
    </source>
</evidence>
<dbReference type="EC" id="1.14.13.-" evidence="2"/>